<keyword evidence="3 4" id="KW-0268">Exocytosis</keyword>
<comment type="function">
    <text evidence="4">Component of the exocyst complex involved in the docking of exocytic vesicles with fusion sites on the plasma membrane.</text>
</comment>
<dbReference type="GO" id="GO:0000145">
    <property type="term" value="C:exocyst"/>
    <property type="evidence" value="ECO:0007669"/>
    <property type="project" value="UniProtKB-UniRule"/>
</dbReference>
<dbReference type="EMBL" id="JAAAJA010000367">
    <property type="protein sequence ID" value="KAG0255088.1"/>
    <property type="molecule type" value="Genomic_DNA"/>
</dbReference>
<evidence type="ECO:0000256" key="1">
    <source>
        <dbReference type="ARBA" id="ARBA00010578"/>
    </source>
</evidence>
<name>A0A9P6U127_9FUNG</name>
<dbReference type="Pfam" id="PF15469">
    <property type="entry name" value="Sec5"/>
    <property type="match status" value="1"/>
</dbReference>
<keyword evidence="2 4" id="KW-0813">Transport</keyword>
<dbReference type="AlphaFoldDB" id="A0A9P6U127"/>
<dbReference type="GO" id="GO:0006893">
    <property type="term" value="P:Golgi to plasma membrane transport"/>
    <property type="evidence" value="ECO:0007669"/>
    <property type="project" value="UniProtKB-UniRule"/>
</dbReference>
<dbReference type="InterPro" id="IPR029175">
    <property type="entry name" value="EXOC2/Sec5"/>
</dbReference>
<organism evidence="6 7">
    <name type="scientific">Mortierella polycephala</name>
    <dbReference type="NCBI Taxonomy" id="41804"/>
    <lineage>
        <taxon>Eukaryota</taxon>
        <taxon>Fungi</taxon>
        <taxon>Fungi incertae sedis</taxon>
        <taxon>Mucoromycota</taxon>
        <taxon>Mortierellomycotina</taxon>
        <taxon>Mortierellomycetes</taxon>
        <taxon>Mortierellales</taxon>
        <taxon>Mortierellaceae</taxon>
        <taxon>Mortierella</taxon>
    </lineage>
</organism>
<reference evidence="6" key="1">
    <citation type="journal article" date="2020" name="Fungal Divers.">
        <title>Resolving the Mortierellaceae phylogeny through synthesis of multi-gene phylogenetics and phylogenomics.</title>
        <authorList>
            <person name="Vandepol N."/>
            <person name="Liber J."/>
            <person name="Desiro A."/>
            <person name="Na H."/>
            <person name="Kennedy M."/>
            <person name="Barry K."/>
            <person name="Grigoriev I.V."/>
            <person name="Miller A.N."/>
            <person name="O'Donnell K."/>
            <person name="Stajich J.E."/>
            <person name="Bonito G."/>
        </authorList>
    </citation>
    <scope>NUCLEOTIDE SEQUENCE</scope>
    <source>
        <strain evidence="6">KOD948</strain>
    </source>
</reference>
<keyword evidence="7" id="KW-1185">Reference proteome</keyword>
<evidence type="ECO:0000256" key="3">
    <source>
        <dbReference type="ARBA" id="ARBA00022483"/>
    </source>
</evidence>
<proteinExistence type="inferred from homology"/>
<dbReference type="PANTHER" id="PTHR13043:SF1">
    <property type="entry name" value="EXOCYST COMPLEX COMPONENT 2"/>
    <property type="match status" value="1"/>
</dbReference>
<dbReference type="Proteomes" id="UP000726737">
    <property type="component" value="Unassembled WGS sequence"/>
</dbReference>
<feature type="domain" description="Exocyst complex component EXOC2/Sec5 N-terminal" evidence="5">
    <location>
        <begin position="102"/>
        <end position="920"/>
    </location>
</feature>
<evidence type="ECO:0000313" key="7">
    <source>
        <dbReference type="Proteomes" id="UP000726737"/>
    </source>
</evidence>
<comment type="caution">
    <text evidence="6">The sequence shown here is derived from an EMBL/GenBank/DDBJ whole genome shotgun (WGS) entry which is preliminary data.</text>
</comment>
<dbReference type="OrthoDB" id="26242at2759"/>
<evidence type="ECO:0000256" key="4">
    <source>
        <dbReference type="RuleBase" id="RU365069"/>
    </source>
</evidence>
<dbReference type="InterPro" id="IPR039481">
    <property type="entry name" value="EXOC2/Sec5_N_dom"/>
</dbReference>
<comment type="similarity">
    <text evidence="1 4">Belongs to the SEC5 family.</text>
</comment>
<evidence type="ECO:0000313" key="6">
    <source>
        <dbReference type="EMBL" id="KAG0255088.1"/>
    </source>
</evidence>
<dbReference type="GO" id="GO:0006887">
    <property type="term" value="P:exocytosis"/>
    <property type="evidence" value="ECO:0007669"/>
    <property type="project" value="UniProtKB-KW"/>
</dbReference>
<evidence type="ECO:0000259" key="5">
    <source>
        <dbReference type="Pfam" id="PF15469"/>
    </source>
</evidence>
<protein>
    <recommendedName>
        <fullName evidence="4">Exocyst complex component SEC5</fullName>
    </recommendedName>
</protein>
<dbReference type="GO" id="GO:0015031">
    <property type="term" value="P:protein transport"/>
    <property type="evidence" value="ECO:0007669"/>
    <property type="project" value="UniProtKB-KW"/>
</dbReference>
<dbReference type="PANTHER" id="PTHR13043">
    <property type="entry name" value="EXOCYST COMPLEX COMPONENT SEC5"/>
    <property type="match status" value="1"/>
</dbReference>
<gene>
    <name evidence="6" type="ORF">BG011_005330</name>
</gene>
<accession>A0A9P6U127</accession>
<sequence length="924" mass="105340">MLDYIAVPLSTSGVRVCVETNCYKVLRHYHLDKTNPDTWVDEEDLPSWVHDDDVNTDHGGRATPRTERRGNAMDDETFTLSEQVDLLGLVKGNILKSKNVRGDANLISSTQKSFNPQRYLYAVHADTSYDDLCVGVDRLKDSIDQRSSALKVLVQNNFDRFVSAKNVIDSVYDDMKEKTLNEAQDFGTHRLNTILRESYGKAHEVINPVLERREKIEKLRSTVGLLEPYRLFFNLPNTLQESIKQGKHQQAVRDYNKGKVLLAQAFPANTPGTGSVAGSDNASTHSSSTLTETKRKVFDRVWSEVERIVAKLRADLESQLEEPWRGMEEHERNIKLLFDLDTTTDPVWHCLSSQYRWIKKILTESYDEQIVIVEELRKSDEFLQSQNMTVAGRTELFKQILGAVNSSEFENMFSKEPEVKVWMAITTGVKTLSELLLRLLPDFWKLAVTFMDGKIQKAPNQKRRTGANVDPQRVSQCIAMVKDILDLYSSHMSFMLVDTLVSERPTPEHNVEQAESEKQPPRRESAIVAAFFLGKIITEVSNCVNDVNGLSLREGTFMILVDMMQQVRWKFVNMVCEAWGEDATVFYRHEDWSFETENSQTTVFVGLFYSFHEYCLRSAYKFASIWTATTEDAVPSEDVLTVIPVEFTERIRKTFLDALYSFLDGLVHLAFADAERKSEPNQNLYGSLENMSVQVKKTKVIDVTELDSRILITIGNLSELRAVTIPKLLRDFERTCTITMDEDGKALIDVVDQLDNILFEDYIKRKTVVASRVLTDGILYGGIDWYSIPKPTGVHPFMYEALLSLVVVHAQITEIAPPLVFRALSALLINMAQDCLRCFQQVERFGMGGMLQATLEMEFMNHTLHQYQSPSSDEILQLIYGAVDRAYHPEGGENLQNEMAGLKKLLSDARHATQVQFMCFKQPK</sequence>
<evidence type="ECO:0000256" key="2">
    <source>
        <dbReference type="ARBA" id="ARBA00022448"/>
    </source>
</evidence>
<comment type="subunit">
    <text evidence="4">Component of the exocyst complex.</text>
</comment>
<keyword evidence="4" id="KW-0653">Protein transport</keyword>